<protein>
    <submittedName>
        <fullName evidence="1">Methyltransferase type 11</fullName>
    </submittedName>
</protein>
<keyword evidence="1" id="KW-0808">Transferase</keyword>
<comment type="caution">
    <text evidence="1">The sequence shown here is derived from an EMBL/GenBank/DDBJ whole genome shotgun (WGS) entry which is preliminary data.</text>
</comment>
<proteinExistence type="predicted"/>
<dbReference type="EMBL" id="JXQQ01000010">
    <property type="protein sequence ID" value="KIQ35398.1"/>
    <property type="molecule type" value="Genomic_DNA"/>
</dbReference>
<dbReference type="GO" id="GO:0008168">
    <property type="term" value="F:methyltransferase activity"/>
    <property type="evidence" value="ECO:0007669"/>
    <property type="project" value="UniProtKB-KW"/>
</dbReference>
<dbReference type="Gene3D" id="1.10.30.50">
    <property type="match status" value="1"/>
</dbReference>
<reference evidence="1 2" key="1">
    <citation type="submission" date="2014-12" db="EMBL/GenBank/DDBJ databases">
        <title>16Stimator: statistical estimation of ribosomal gene copy numbers from draft genome assemblies.</title>
        <authorList>
            <person name="Perisin M.A."/>
            <person name="Vetter M."/>
            <person name="Gilbert J.A."/>
            <person name="Bergelson J."/>
        </authorList>
    </citation>
    <scope>NUCLEOTIDE SEQUENCE [LARGE SCALE GENOMIC DNA]</scope>
    <source>
        <strain evidence="1 2">MEDvA23</strain>
    </source>
</reference>
<dbReference type="Proteomes" id="UP000032067">
    <property type="component" value="Unassembled WGS sequence"/>
</dbReference>
<organism evidence="1 2">
    <name type="scientific">Variovorax paradoxus</name>
    <dbReference type="NCBI Taxonomy" id="34073"/>
    <lineage>
        <taxon>Bacteria</taxon>
        <taxon>Pseudomonadati</taxon>
        <taxon>Pseudomonadota</taxon>
        <taxon>Betaproteobacteria</taxon>
        <taxon>Burkholderiales</taxon>
        <taxon>Comamonadaceae</taxon>
        <taxon>Variovorax</taxon>
    </lineage>
</organism>
<evidence type="ECO:0000313" key="1">
    <source>
        <dbReference type="EMBL" id="KIQ35398.1"/>
    </source>
</evidence>
<accession>A0A0D0M187</accession>
<dbReference type="OrthoDB" id="9804312at2"/>
<dbReference type="InterPro" id="IPR029063">
    <property type="entry name" value="SAM-dependent_MTases_sf"/>
</dbReference>
<evidence type="ECO:0000313" key="2">
    <source>
        <dbReference type="Proteomes" id="UP000032067"/>
    </source>
</evidence>
<keyword evidence="1" id="KW-0489">Methyltransferase</keyword>
<sequence length="562" mass="61677">MDTATARFYQDNAKDIAGQYESVESPVAKYFPLAFVAGGRVLDIGAGSGRDLAHLLRSGYDAYGIEPTDGLRTAALSAHPELLERLQAASLPAPGLPFGGGFDGILCSAVLMHVPDHELFDAALAMRALLKPRGRILLSLPLSRGEGLVEQRDASGRLFEGYTAEEIQLLFVRLGFQCVGRWNSDDALARTGTTWYTLLLELQSTGSLRSIDQIEGVLNRDRKVATYKLALFRALADLAMHESKVAVWHADGTVGVPLMRIAEKWLMYYWPIFAASRFIPQSQSEGAGDAKPVKFRAALTALMQPYREQGAHGGLGAWHLDWQSGRLSPGVQTQLKSALRTIAETIRLGPVAFSGGALDTGTVFEFDRRTGLVILPAGIWSELSLLGHWIADAVVLRWAALSERFGYRQAVTSGDVLPLLLARPDPERATMLARQAYERAGITRCTWSGRPLKQRFVVDHAIPFALWASNDLWNLLQADHQVNANKSDKLPSAQLLSARRLAVMEDWAVLRAAHPVLFDRQATQLLGSPPADSAGWADAMFGRFREAVELTALQRGVERWSI</sequence>
<dbReference type="AlphaFoldDB" id="A0A0D0M187"/>
<dbReference type="CDD" id="cd02440">
    <property type="entry name" value="AdoMet_MTases"/>
    <property type="match status" value="1"/>
</dbReference>
<dbReference type="GO" id="GO:0032259">
    <property type="term" value="P:methylation"/>
    <property type="evidence" value="ECO:0007669"/>
    <property type="project" value="UniProtKB-KW"/>
</dbReference>
<name>A0A0D0M187_VARPD</name>
<gene>
    <name evidence="1" type="ORF">RT97_05985</name>
</gene>
<dbReference type="SUPFAM" id="SSF53335">
    <property type="entry name" value="S-adenosyl-L-methionine-dependent methyltransferases"/>
    <property type="match status" value="1"/>
</dbReference>
<dbReference type="Gene3D" id="3.40.50.150">
    <property type="entry name" value="Vaccinia Virus protein VP39"/>
    <property type="match status" value="1"/>
</dbReference>
<dbReference type="Pfam" id="PF13489">
    <property type="entry name" value="Methyltransf_23"/>
    <property type="match status" value="1"/>
</dbReference>
<dbReference type="RefSeq" id="WP_042577823.1">
    <property type="nucleotide sequence ID" value="NZ_JXQQ01000010.1"/>
</dbReference>